<dbReference type="RefSeq" id="WP_326344301.1">
    <property type="nucleotide sequence ID" value="NZ_JAJFNJ020000003.1"/>
</dbReference>
<dbReference type="Proteomes" id="UP001297361">
    <property type="component" value="Unassembled WGS sequence"/>
</dbReference>
<evidence type="ECO:0000313" key="2">
    <source>
        <dbReference type="Proteomes" id="UP001297361"/>
    </source>
</evidence>
<dbReference type="AlphaFoldDB" id="A0AAJ3CCY2"/>
<reference evidence="1" key="1">
    <citation type="submission" date="2021-10" db="EMBL/GenBank/DDBJ databases">
        <authorList>
            <person name="Hussein R."/>
            <person name="Harrison J."/>
            <person name="Studholme D.J."/>
            <person name="Vicente J."/>
            <person name="Grant M."/>
        </authorList>
    </citation>
    <scope>NUCLEOTIDE SEQUENCE</scope>
    <source>
        <strain evidence="1">NCPPB 2970</strain>
    </source>
</reference>
<proteinExistence type="predicted"/>
<name>A0AAJ3CCY2_XANCA</name>
<comment type="caution">
    <text evidence="1">The sequence shown here is derived from an EMBL/GenBank/DDBJ whole genome shotgun (WGS) entry which is preliminary data.</text>
</comment>
<sequence length="96" mass="10801">MLWVRWVRPVLGPQRVVRAPQVLAMQRELLVPEQPVLQVALWRWATLPTQAATAQRRLRVPGLPMTQVQAVSPSLQVRRAHRVPVAPHHAGTAVES</sequence>
<gene>
    <name evidence="1" type="ORF">LLE72_007025</name>
</gene>
<accession>A0AAJ3CCY2</accession>
<organism evidence="1 2">
    <name type="scientific">Xanthomonas campestris pv. papavericola</name>
    <dbReference type="NCBI Taxonomy" id="487881"/>
    <lineage>
        <taxon>Bacteria</taxon>
        <taxon>Pseudomonadati</taxon>
        <taxon>Pseudomonadota</taxon>
        <taxon>Gammaproteobacteria</taxon>
        <taxon>Lysobacterales</taxon>
        <taxon>Lysobacteraceae</taxon>
        <taxon>Xanthomonas</taxon>
    </lineage>
</organism>
<protein>
    <submittedName>
        <fullName evidence="1">Uncharacterized protein</fullName>
    </submittedName>
</protein>
<reference evidence="1" key="2">
    <citation type="submission" date="2024-01" db="EMBL/GenBank/DDBJ databases">
        <title>Long-read genome sequencing of X. campestris pv. papavericola.</title>
        <authorList>
            <person name="Hussain R.M.F."/>
            <person name="Greer S."/>
            <person name="Harrison J."/>
            <person name="Grant M."/>
            <person name="Vicente J."/>
            <person name="Studholme D.J."/>
        </authorList>
    </citation>
    <scope>NUCLEOTIDE SEQUENCE</scope>
    <source>
        <strain evidence="1">NCPPB 2970</strain>
    </source>
</reference>
<evidence type="ECO:0000313" key="1">
    <source>
        <dbReference type="EMBL" id="MEC3887509.1"/>
    </source>
</evidence>
<dbReference type="EMBL" id="JAJFNJ020000003">
    <property type="protein sequence ID" value="MEC3887509.1"/>
    <property type="molecule type" value="Genomic_DNA"/>
</dbReference>